<dbReference type="SUPFAM" id="SSF55874">
    <property type="entry name" value="ATPase domain of HSP90 chaperone/DNA topoisomerase II/histidine kinase"/>
    <property type="match status" value="1"/>
</dbReference>
<dbReference type="SMART" id="SM00387">
    <property type="entry name" value="HATPase_c"/>
    <property type="match status" value="1"/>
</dbReference>
<dbReference type="InterPro" id="IPR011712">
    <property type="entry name" value="Sig_transdc_His_kin_sub3_dim/P"/>
</dbReference>
<evidence type="ECO:0000313" key="7">
    <source>
        <dbReference type="EMBL" id="GAA2899249.1"/>
    </source>
</evidence>
<keyword evidence="8" id="KW-1185">Reference proteome</keyword>
<dbReference type="InterPro" id="IPR029016">
    <property type="entry name" value="GAF-like_dom_sf"/>
</dbReference>
<comment type="caution">
    <text evidence="7">The sequence shown here is derived from an EMBL/GenBank/DDBJ whole genome shotgun (WGS) entry which is preliminary data.</text>
</comment>
<evidence type="ECO:0000259" key="6">
    <source>
        <dbReference type="SMART" id="SM00387"/>
    </source>
</evidence>
<dbReference type="EMBL" id="BAAAVI010000064">
    <property type="protein sequence ID" value="GAA2899249.1"/>
    <property type="molecule type" value="Genomic_DNA"/>
</dbReference>
<dbReference type="Pfam" id="PF02518">
    <property type="entry name" value="HATPase_c"/>
    <property type="match status" value="1"/>
</dbReference>
<organism evidence="7 8">
    <name type="scientific">Streptosporangium fragile</name>
    <dbReference type="NCBI Taxonomy" id="46186"/>
    <lineage>
        <taxon>Bacteria</taxon>
        <taxon>Bacillati</taxon>
        <taxon>Actinomycetota</taxon>
        <taxon>Actinomycetes</taxon>
        <taxon>Streptosporangiales</taxon>
        <taxon>Streptosporangiaceae</taxon>
        <taxon>Streptosporangium</taxon>
    </lineage>
</organism>
<dbReference type="Gene3D" id="1.20.5.1930">
    <property type="match status" value="1"/>
</dbReference>
<feature type="domain" description="GAF" evidence="5">
    <location>
        <begin position="39"/>
        <end position="186"/>
    </location>
</feature>
<dbReference type="InterPro" id="IPR050482">
    <property type="entry name" value="Sensor_HK_TwoCompSys"/>
</dbReference>
<feature type="domain" description="GAF" evidence="5">
    <location>
        <begin position="207"/>
        <end position="389"/>
    </location>
</feature>
<proteinExistence type="predicted"/>
<dbReference type="PANTHER" id="PTHR24421:SF56">
    <property type="entry name" value="OXYGEN SENSOR HISTIDINE KINASE RESPONSE REGULATOR DOST"/>
    <property type="match status" value="1"/>
</dbReference>
<sequence>MHLDELPAELRVRLETVLNTRDRVRALLNAVVSVGSDLDLETVLRRIVETAATLVDATYGALGVIGEASTLVQFVPVGLSEEEIARIEHWPHGLGLLGLLIKQPRSLRLARIADHPESFGFPPGHPPMGSFLGVPVRVREEVFGNLYLTEKRGGGEFDEDDEAIVAALAAAAGVAIENAWLYEETRRREMWLRASSEVTTSLLSGAAPQEVLTVIARRAREMAGADAVAVLLPEETGQADRAEPGETGRAPEPEAERAQPEIGRVPPVWAGRVLRVVLVDGAAEEGLAPEPGRTVTQESPAGRAFAGGEPVTVADPGGGWLPARAAGQTSRGPAAAVPMGASGAVRGVLWLGKRSGRIPFNRAEVSMLQSFAGQAAVALELAESRMDAERLGLLEERDRIAKDLHDVVIQRLFAVAMTLMSTVPLVERPEAVARVQSAIGELDGTIRQIRSTIFALQTPAQRGETGLRVQLVALVEEARGHLGFMPGLSMEGRLDSAVPQRVADHVPAVLREALSNVVRHARASKVEVLARAHEGRLTLVVQDDGVGLPEGGRRSGLRNLQDRAERLGGSFTAEAPARGGTRLTWSVPLEQRGTSSP</sequence>
<protein>
    <submittedName>
        <fullName evidence="7">Two-component system sensor histidine kinase</fullName>
    </submittedName>
</protein>
<evidence type="ECO:0000259" key="5">
    <source>
        <dbReference type="SMART" id="SM00065"/>
    </source>
</evidence>
<dbReference type="CDD" id="cd16917">
    <property type="entry name" value="HATPase_UhpB-NarQ-NarX-like"/>
    <property type="match status" value="1"/>
</dbReference>
<dbReference type="Proteomes" id="UP001500831">
    <property type="component" value="Unassembled WGS sequence"/>
</dbReference>
<dbReference type="InterPro" id="IPR003018">
    <property type="entry name" value="GAF"/>
</dbReference>
<dbReference type="SUPFAM" id="SSF55781">
    <property type="entry name" value="GAF domain-like"/>
    <property type="match status" value="2"/>
</dbReference>
<feature type="domain" description="Histidine kinase/HSP90-like ATPase" evidence="6">
    <location>
        <begin position="501"/>
        <end position="591"/>
    </location>
</feature>
<dbReference type="InterPro" id="IPR036890">
    <property type="entry name" value="HATPase_C_sf"/>
</dbReference>
<keyword evidence="1" id="KW-0808">Transferase</keyword>
<dbReference type="GO" id="GO:0016301">
    <property type="term" value="F:kinase activity"/>
    <property type="evidence" value="ECO:0007669"/>
    <property type="project" value="UniProtKB-KW"/>
</dbReference>
<dbReference type="InterPro" id="IPR003594">
    <property type="entry name" value="HATPase_dom"/>
</dbReference>
<name>A0ABN3W669_9ACTN</name>
<dbReference type="Pfam" id="PF13185">
    <property type="entry name" value="GAF_2"/>
    <property type="match status" value="2"/>
</dbReference>
<accession>A0ABN3W669</accession>
<evidence type="ECO:0000256" key="1">
    <source>
        <dbReference type="ARBA" id="ARBA00022679"/>
    </source>
</evidence>
<keyword evidence="2 7" id="KW-0418">Kinase</keyword>
<evidence type="ECO:0000313" key="8">
    <source>
        <dbReference type="Proteomes" id="UP001500831"/>
    </source>
</evidence>
<dbReference type="Gene3D" id="3.30.565.10">
    <property type="entry name" value="Histidine kinase-like ATPase, C-terminal domain"/>
    <property type="match status" value="1"/>
</dbReference>
<dbReference type="Gene3D" id="3.30.450.40">
    <property type="match status" value="2"/>
</dbReference>
<reference evidence="7 8" key="1">
    <citation type="journal article" date="2019" name="Int. J. Syst. Evol. Microbiol.">
        <title>The Global Catalogue of Microorganisms (GCM) 10K type strain sequencing project: providing services to taxonomists for standard genome sequencing and annotation.</title>
        <authorList>
            <consortium name="The Broad Institute Genomics Platform"/>
            <consortium name="The Broad Institute Genome Sequencing Center for Infectious Disease"/>
            <person name="Wu L."/>
            <person name="Ma J."/>
        </authorList>
    </citation>
    <scope>NUCLEOTIDE SEQUENCE [LARGE SCALE GENOMIC DNA]</scope>
    <source>
        <strain evidence="7 8">JCM 6242</strain>
    </source>
</reference>
<feature type="region of interest" description="Disordered" evidence="4">
    <location>
        <begin position="570"/>
        <end position="597"/>
    </location>
</feature>
<dbReference type="Pfam" id="PF07730">
    <property type="entry name" value="HisKA_3"/>
    <property type="match status" value="1"/>
</dbReference>
<dbReference type="PANTHER" id="PTHR24421">
    <property type="entry name" value="NITRATE/NITRITE SENSOR PROTEIN NARX-RELATED"/>
    <property type="match status" value="1"/>
</dbReference>
<dbReference type="SMART" id="SM00065">
    <property type="entry name" value="GAF"/>
    <property type="match status" value="2"/>
</dbReference>
<evidence type="ECO:0000256" key="4">
    <source>
        <dbReference type="SAM" id="MobiDB-lite"/>
    </source>
</evidence>
<evidence type="ECO:0000256" key="3">
    <source>
        <dbReference type="ARBA" id="ARBA00023012"/>
    </source>
</evidence>
<feature type="compositionally biased region" description="Basic and acidic residues" evidence="4">
    <location>
        <begin position="238"/>
        <end position="259"/>
    </location>
</feature>
<keyword evidence="3" id="KW-0902">Two-component regulatory system</keyword>
<evidence type="ECO:0000256" key="2">
    <source>
        <dbReference type="ARBA" id="ARBA00022777"/>
    </source>
</evidence>
<gene>
    <name evidence="7" type="ORF">GCM10010517_64780</name>
</gene>
<feature type="region of interest" description="Disordered" evidence="4">
    <location>
        <begin position="233"/>
        <end position="262"/>
    </location>
</feature>